<sequence length="379" mass="41331">MKYNGELAWSGSWRPMEISGASTTVEIKCGYFDQSWSPDAHEQTYQLNFNRNVTSSEDTARLIVEMQPSDGYCVMKEGASTFTAFPHSGINASDMVFAERTLMLSWTEAQKSPPGDIVCRTVAADTKVVPRFSGMAGADLTIRHGFDGDQEKMINEQPHDLTIGKGRQDYTVRVALGLAQRDGLQPDDDLGRDLRQAAVPEGEGPASHEQAAARGRAGVEAALGRERRGPQGLLPQRARLREGRQRRAGQRQPLRGVRRPGAAAQPGEALAPGSDRAYLDIRMKELRRRTAEKMAGLTGALSLPELPRSKGQPQALAVPAPPRGTKTGRKQSAAVRSLMDLQRELKESIGHLDEKPSPKVNADVLLVLPKLSLGLRQGQ</sequence>
<dbReference type="EMBL" id="CAUYUJ010002296">
    <property type="protein sequence ID" value="CAK0800109.1"/>
    <property type="molecule type" value="Genomic_DNA"/>
</dbReference>
<evidence type="ECO:0000313" key="3">
    <source>
        <dbReference type="Proteomes" id="UP001189429"/>
    </source>
</evidence>
<comment type="caution">
    <text evidence="2">The sequence shown here is derived from an EMBL/GenBank/DDBJ whole genome shotgun (WGS) entry which is preliminary data.</text>
</comment>
<keyword evidence="3" id="KW-1185">Reference proteome</keyword>
<feature type="compositionally biased region" description="Low complexity" evidence="1">
    <location>
        <begin position="212"/>
        <end position="222"/>
    </location>
</feature>
<proteinExistence type="predicted"/>
<evidence type="ECO:0000313" key="2">
    <source>
        <dbReference type="EMBL" id="CAK0800109.1"/>
    </source>
</evidence>
<organism evidence="2 3">
    <name type="scientific">Prorocentrum cordatum</name>
    <dbReference type="NCBI Taxonomy" id="2364126"/>
    <lineage>
        <taxon>Eukaryota</taxon>
        <taxon>Sar</taxon>
        <taxon>Alveolata</taxon>
        <taxon>Dinophyceae</taxon>
        <taxon>Prorocentrales</taxon>
        <taxon>Prorocentraceae</taxon>
        <taxon>Prorocentrum</taxon>
    </lineage>
</organism>
<gene>
    <name evidence="2" type="ORF">PCOR1329_LOCUS8367</name>
</gene>
<feature type="region of interest" description="Disordered" evidence="1">
    <location>
        <begin position="198"/>
        <end position="271"/>
    </location>
</feature>
<evidence type="ECO:0000256" key="1">
    <source>
        <dbReference type="SAM" id="MobiDB-lite"/>
    </source>
</evidence>
<protein>
    <submittedName>
        <fullName evidence="2">Uncharacterized protein</fullName>
    </submittedName>
</protein>
<accession>A0ABN9Q334</accession>
<feature type="region of interest" description="Disordered" evidence="1">
    <location>
        <begin position="304"/>
        <end position="330"/>
    </location>
</feature>
<dbReference type="Proteomes" id="UP001189429">
    <property type="component" value="Unassembled WGS sequence"/>
</dbReference>
<reference evidence="2" key="1">
    <citation type="submission" date="2023-10" db="EMBL/GenBank/DDBJ databases">
        <authorList>
            <person name="Chen Y."/>
            <person name="Shah S."/>
            <person name="Dougan E. K."/>
            <person name="Thang M."/>
            <person name="Chan C."/>
        </authorList>
    </citation>
    <scope>NUCLEOTIDE SEQUENCE [LARGE SCALE GENOMIC DNA]</scope>
</reference>
<name>A0ABN9Q334_9DINO</name>